<accession>A0ABX7DN92</accession>
<dbReference type="InterPro" id="IPR046947">
    <property type="entry name" value="LytR-like"/>
</dbReference>
<dbReference type="SMART" id="SM00850">
    <property type="entry name" value="LytTR"/>
    <property type="match status" value="1"/>
</dbReference>
<organism evidence="4 5">
    <name type="scientific">Aequorivita iocasae</name>
    <dbReference type="NCBI Taxonomy" id="2803865"/>
    <lineage>
        <taxon>Bacteria</taxon>
        <taxon>Pseudomonadati</taxon>
        <taxon>Bacteroidota</taxon>
        <taxon>Flavobacteriia</taxon>
        <taxon>Flavobacteriales</taxon>
        <taxon>Flavobacteriaceae</taxon>
        <taxon>Aequorivita</taxon>
    </lineage>
</organism>
<dbReference type="SUPFAM" id="SSF52172">
    <property type="entry name" value="CheY-like"/>
    <property type="match status" value="1"/>
</dbReference>
<sequence length="252" mass="28996">MKTVIVDDEIFARKRILNLLKDIAEIEVVAECNNGSSAIETINNLQPELLFLDINIRDMDGFQVLENIVSDKKPLVIFVTAHDDFALKAFEFDAFDYLVKPFKEDRFYRTVKKVLAQQQLPTTSDFEAELRRIVETYGKRSNHYLQKLAIKQGNKTSLIATNTIKYIIASGVYAEIFTPEGKYLHRDSLSNLETQLDPEHFFRVHRSSIVNLEAVKEIVHSDFSEIDVRMEDNRLISVSKPLKKELMAKLGI</sequence>
<gene>
    <name evidence="4" type="ORF">JK629_07725</name>
</gene>
<evidence type="ECO:0000313" key="5">
    <source>
        <dbReference type="Proteomes" id="UP000629420"/>
    </source>
</evidence>
<dbReference type="InterPro" id="IPR007492">
    <property type="entry name" value="LytTR_DNA-bd_dom"/>
</dbReference>
<dbReference type="PROSITE" id="PS50930">
    <property type="entry name" value="HTH_LYTTR"/>
    <property type="match status" value="1"/>
</dbReference>
<keyword evidence="5" id="KW-1185">Reference proteome</keyword>
<evidence type="ECO:0000259" key="3">
    <source>
        <dbReference type="PROSITE" id="PS50930"/>
    </source>
</evidence>
<dbReference type="PROSITE" id="PS50110">
    <property type="entry name" value="RESPONSE_REGULATORY"/>
    <property type="match status" value="1"/>
</dbReference>
<feature type="domain" description="Response regulatory" evidence="2">
    <location>
        <begin position="2"/>
        <end position="115"/>
    </location>
</feature>
<dbReference type="Pfam" id="PF00072">
    <property type="entry name" value="Response_reg"/>
    <property type="match status" value="1"/>
</dbReference>
<dbReference type="Pfam" id="PF04397">
    <property type="entry name" value="LytTR"/>
    <property type="match status" value="1"/>
</dbReference>
<dbReference type="PANTHER" id="PTHR37299">
    <property type="entry name" value="TRANSCRIPTIONAL REGULATOR-RELATED"/>
    <property type="match status" value="1"/>
</dbReference>
<dbReference type="RefSeq" id="WP_202335088.1">
    <property type="nucleotide sequence ID" value="NZ_CP068439.1"/>
</dbReference>
<dbReference type="SMART" id="SM00448">
    <property type="entry name" value="REC"/>
    <property type="match status" value="1"/>
</dbReference>
<name>A0ABX7DN92_9FLAO</name>
<protein>
    <submittedName>
        <fullName evidence="4">Response regulator transcription factor</fullName>
    </submittedName>
</protein>
<dbReference type="InterPro" id="IPR001789">
    <property type="entry name" value="Sig_transdc_resp-reg_receiver"/>
</dbReference>
<evidence type="ECO:0000313" key="4">
    <source>
        <dbReference type="EMBL" id="QQX75250.1"/>
    </source>
</evidence>
<evidence type="ECO:0000256" key="1">
    <source>
        <dbReference type="PROSITE-ProRule" id="PRU00169"/>
    </source>
</evidence>
<feature type="domain" description="HTH LytTR-type" evidence="3">
    <location>
        <begin position="148"/>
        <end position="252"/>
    </location>
</feature>
<dbReference type="Proteomes" id="UP000629420">
    <property type="component" value="Chromosome"/>
</dbReference>
<keyword evidence="1" id="KW-0597">Phosphoprotein</keyword>
<dbReference type="Gene3D" id="3.40.50.2300">
    <property type="match status" value="1"/>
</dbReference>
<dbReference type="Gene3D" id="2.40.50.1020">
    <property type="entry name" value="LytTr DNA-binding domain"/>
    <property type="match status" value="1"/>
</dbReference>
<reference evidence="4 5" key="1">
    <citation type="submission" date="2021-01" db="EMBL/GenBank/DDBJ databases">
        <title>Aequorivita sp. strain KX20305, a bacterium isolated from the sediment collected at a cold seep field in South China Sea.</title>
        <authorList>
            <person name="Zhang H."/>
            <person name="Li C."/>
        </authorList>
    </citation>
    <scope>NUCLEOTIDE SEQUENCE [LARGE SCALE GENOMIC DNA]</scope>
    <source>
        <strain evidence="4 5">KX20305</strain>
    </source>
</reference>
<evidence type="ECO:0000259" key="2">
    <source>
        <dbReference type="PROSITE" id="PS50110"/>
    </source>
</evidence>
<feature type="modified residue" description="4-aspartylphosphate" evidence="1">
    <location>
        <position position="53"/>
    </location>
</feature>
<proteinExistence type="predicted"/>
<dbReference type="EMBL" id="CP068439">
    <property type="protein sequence ID" value="QQX75250.1"/>
    <property type="molecule type" value="Genomic_DNA"/>
</dbReference>
<dbReference type="InterPro" id="IPR011006">
    <property type="entry name" value="CheY-like_superfamily"/>
</dbReference>
<dbReference type="PANTHER" id="PTHR37299:SF1">
    <property type="entry name" value="STAGE 0 SPORULATION PROTEIN A HOMOLOG"/>
    <property type="match status" value="1"/>
</dbReference>